<name>A0AAU8H2K7_9BACT</name>
<dbReference type="EMBL" id="CP144374">
    <property type="protein sequence ID" value="XCH49037.1"/>
    <property type="molecule type" value="Genomic_DNA"/>
</dbReference>
<dbReference type="PANTHER" id="PTHR10491">
    <property type="entry name" value="DTDP-4-DEHYDRORHAMNOSE REDUCTASE"/>
    <property type="match status" value="1"/>
</dbReference>
<dbReference type="InterPro" id="IPR005913">
    <property type="entry name" value="dTDP_dehydrorham_reduct"/>
</dbReference>
<dbReference type="Gene3D" id="3.40.50.720">
    <property type="entry name" value="NAD(P)-binding Rossmann-like Domain"/>
    <property type="match status" value="1"/>
</dbReference>
<dbReference type="AlphaFoldDB" id="A0AAU8H2K7"/>
<dbReference type="GO" id="GO:0005829">
    <property type="term" value="C:cytosol"/>
    <property type="evidence" value="ECO:0007669"/>
    <property type="project" value="TreeGrafter"/>
</dbReference>
<feature type="domain" description="RmlD-like substrate binding" evidence="7">
    <location>
        <begin position="1"/>
        <end position="269"/>
    </location>
</feature>
<dbReference type="InterPro" id="IPR029903">
    <property type="entry name" value="RmlD-like-bd"/>
</dbReference>
<gene>
    <name evidence="8" type="primary">rfbD</name>
    <name evidence="8" type="ORF">V4D31_02485</name>
</gene>
<evidence type="ECO:0000256" key="6">
    <source>
        <dbReference type="RuleBase" id="RU364082"/>
    </source>
</evidence>
<dbReference type="NCBIfam" id="TIGR01214">
    <property type="entry name" value="rmlD"/>
    <property type="match status" value="1"/>
</dbReference>
<dbReference type="EC" id="1.1.1.133" evidence="3 6"/>
<sequence>MRYLITGAKGQLATEFIKHFQQQSVEYFAFSKEELDITNFDTVYKTLKEIKPDVVINCAAYNLVDNAEKEPEKAYSINAVGPYNLALASKEIKAKFIHYSTDYVFDGTKEGLYTEEDTPNPLNEYGKSKLLGENLAKINENSLIFRVSWIYGEGKQNFLYKLLSWAKDNEVLKVAINEFSVPTSTSFIVDKTLKAINKELRGLYHLVPNGYASRYEWAKLILKNYGIKKIIIPVSKETFNLVAKRPSFSVLDSDKIQKGLNEVFEEWDEIFIRWCRTQ</sequence>
<protein>
    <recommendedName>
        <fullName evidence="4 6">dTDP-4-dehydrorhamnose reductase</fullName>
        <ecNumber evidence="3 6">1.1.1.133</ecNumber>
    </recommendedName>
</protein>
<evidence type="ECO:0000259" key="7">
    <source>
        <dbReference type="Pfam" id="PF04321"/>
    </source>
</evidence>
<dbReference type="CDD" id="cd05254">
    <property type="entry name" value="dTDP_HR_like_SDR_e"/>
    <property type="match status" value="1"/>
</dbReference>
<evidence type="ECO:0000256" key="5">
    <source>
        <dbReference type="ARBA" id="ARBA00048200"/>
    </source>
</evidence>
<evidence type="ECO:0000256" key="3">
    <source>
        <dbReference type="ARBA" id="ARBA00012929"/>
    </source>
</evidence>
<comment type="pathway">
    <text evidence="1 6">Carbohydrate biosynthesis; dTDP-L-rhamnose biosynthesis.</text>
</comment>
<dbReference type="PANTHER" id="PTHR10491:SF4">
    <property type="entry name" value="METHIONINE ADENOSYLTRANSFERASE 2 SUBUNIT BETA"/>
    <property type="match status" value="1"/>
</dbReference>
<dbReference type="KEGG" id="tob:V4D31_02485"/>
<proteinExistence type="inferred from homology"/>
<keyword evidence="6" id="KW-0521">NADP</keyword>
<organism evidence="8">
    <name type="scientific">Thermodesulfovibrio obliviosus</name>
    <dbReference type="NCBI Taxonomy" id="3118332"/>
    <lineage>
        <taxon>Bacteria</taxon>
        <taxon>Pseudomonadati</taxon>
        <taxon>Nitrospirota</taxon>
        <taxon>Thermodesulfovibrionia</taxon>
        <taxon>Thermodesulfovibrionales</taxon>
        <taxon>Thermodesulfovibrionaceae</taxon>
        <taxon>Thermodesulfovibrio</taxon>
    </lineage>
</organism>
<comment type="catalytic activity">
    <reaction evidence="5">
        <text>dTDP-beta-L-rhamnose + NADP(+) = dTDP-4-dehydro-beta-L-rhamnose + NADPH + H(+)</text>
        <dbReference type="Rhea" id="RHEA:21796"/>
        <dbReference type="ChEBI" id="CHEBI:15378"/>
        <dbReference type="ChEBI" id="CHEBI:57510"/>
        <dbReference type="ChEBI" id="CHEBI:57783"/>
        <dbReference type="ChEBI" id="CHEBI:58349"/>
        <dbReference type="ChEBI" id="CHEBI:62830"/>
        <dbReference type="EC" id="1.1.1.133"/>
    </reaction>
</comment>
<dbReference type="GO" id="GO:0019305">
    <property type="term" value="P:dTDP-rhamnose biosynthetic process"/>
    <property type="evidence" value="ECO:0007669"/>
    <property type="project" value="TreeGrafter"/>
</dbReference>
<evidence type="ECO:0000313" key="8">
    <source>
        <dbReference type="EMBL" id="XCH49037.1"/>
    </source>
</evidence>
<dbReference type="SUPFAM" id="SSF51735">
    <property type="entry name" value="NAD(P)-binding Rossmann-fold domains"/>
    <property type="match status" value="1"/>
</dbReference>
<dbReference type="InterPro" id="IPR036291">
    <property type="entry name" value="NAD(P)-bd_dom_sf"/>
</dbReference>
<accession>A0AAU8H2K7</accession>
<reference evidence="8" key="1">
    <citation type="submission" date="2024-01" db="EMBL/GenBank/DDBJ databases">
        <title>The first autotrophic representatives of the genus Thermodesulfovibrio.</title>
        <authorList>
            <person name="Maltseva A.I."/>
            <person name="Elcheninov A.G."/>
            <person name="Kublanov I.V."/>
            <person name="Lebedinsky A.V."/>
            <person name="Frolov E.N."/>
        </authorList>
    </citation>
    <scope>NUCLEOTIDE SEQUENCE</scope>
    <source>
        <strain evidence="8">3462-1</strain>
    </source>
</reference>
<comment type="similarity">
    <text evidence="2 6">Belongs to the dTDP-4-dehydrorhamnose reductase family.</text>
</comment>
<dbReference type="RefSeq" id="WP_353686674.1">
    <property type="nucleotide sequence ID" value="NZ_CP144374.1"/>
</dbReference>
<keyword evidence="6 8" id="KW-0560">Oxidoreductase</keyword>
<evidence type="ECO:0000256" key="1">
    <source>
        <dbReference type="ARBA" id="ARBA00004781"/>
    </source>
</evidence>
<evidence type="ECO:0000256" key="4">
    <source>
        <dbReference type="ARBA" id="ARBA00017099"/>
    </source>
</evidence>
<evidence type="ECO:0000256" key="2">
    <source>
        <dbReference type="ARBA" id="ARBA00010944"/>
    </source>
</evidence>
<dbReference type="GO" id="GO:0008831">
    <property type="term" value="F:dTDP-4-dehydrorhamnose reductase activity"/>
    <property type="evidence" value="ECO:0007669"/>
    <property type="project" value="UniProtKB-EC"/>
</dbReference>
<comment type="function">
    <text evidence="6">Catalyzes the reduction of dTDP-6-deoxy-L-lyxo-4-hexulose to yield dTDP-L-rhamnose.</text>
</comment>
<dbReference type="Pfam" id="PF04321">
    <property type="entry name" value="RmlD_sub_bind"/>
    <property type="match status" value="1"/>
</dbReference>
<dbReference type="Gene3D" id="3.90.25.10">
    <property type="entry name" value="UDP-galactose 4-epimerase, domain 1"/>
    <property type="match status" value="1"/>
</dbReference>